<reference evidence="7 8" key="1">
    <citation type="journal article" date="2021" name="Nat. Commun.">
        <title>Genetic determinants of endophytism in the Arabidopsis root mycobiome.</title>
        <authorList>
            <person name="Mesny F."/>
            <person name="Miyauchi S."/>
            <person name="Thiergart T."/>
            <person name="Pickel B."/>
            <person name="Atanasova L."/>
            <person name="Karlsson M."/>
            <person name="Huettel B."/>
            <person name="Barry K.W."/>
            <person name="Haridas S."/>
            <person name="Chen C."/>
            <person name="Bauer D."/>
            <person name="Andreopoulos W."/>
            <person name="Pangilinan J."/>
            <person name="LaButti K."/>
            <person name="Riley R."/>
            <person name="Lipzen A."/>
            <person name="Clum A."/>
            <person name="Drula E."/>
            <person name="Henrissat B."/>
            <person name="Kohler A."/>
            <person name="Grigoriev I.V."/>
            <person name="Martin F.M."/>
            <person name="Hacquard S."/>
        </authorList>
    </citation>
    <scope>NUCLEOTIDE SEQUENCE [LARGE SCALE GENOMIC DNA]</scope>
    <source>
        <strain evidence="7 8">MPI-SDFR-AT-0080</strain>
    </source>
</reference>
<evidence type="ECO:0000259" key="6">
    <source>
        <dbReference type="SMART" id="SM00656"/>
    </source>
</evidence>
<feature type="signal peptide" evidence="5">
    <location>
        <begin position="1"/>
        <end position="20"/>
    </location>
</feature>
<proteinExistence type="inferred from homology"/>
<dbReference type="InterPro" id="IPR045032">
    <property type="entry name" value="PEL"/>
</dbReference>
<evidence type="ECO:0000256" key="2">
    <source>
        <dbReference type="ARBA" id="ARBA00022729"/>
    </source>
</evidence>
<feature type="chain" id="PRO_5046810392" evidence="5">
    <location>
        <begin position="21"/>
        <end position="513"/>
    </location>
</feature>
<dbReference type="Proteomes" id="UP000774617">
    <property type="component" value="Unassembled WGS sequence"/>
</dbReference>
<evidence type="ECO:0000313" key="8">
    <source>
        <dbReference type="Proteomes" id="UP000774617"/>
    </source>
</evidence>
<organism evidence="7 8">
    <name type="scientific">Macrophomina phaseolina</name>
    <dbReference type="NCBI Taxonomy" id="35725"/>
    <lineage>
        <taxon>Eukaryota</taxon>
        <taxon>Fungi</taxon>
        <taxon>Dikarya</taxon>
        <taxon>Ascomycota</taxon>
        <taxon>Pezizomycotina</taxon>
        <taxon>Dothideomycetes</taxon>
        <taxon>Dothideomycetes incertae sedis</taxon>
        <taxon>Botryosphaeriales</taxon>
        <taxon>Botryosphaeriaceae</taxon>
        <taxon>Macrophomina</taxon>
    </lineage>
</organism>
<dbReference type="InterPro" id="IPR011050">
    <property type="entry name" value="Pectin_lyase_fold/virulence"/>
</dbReference>
<evidence type="ECO:0000256" key="4">
    <source>
        <dbReference type="RuleBase" id="RU361173"/>
    </source>
</evidence>
<evidence type="ECO:0000256" key="1">
    <source>
        <dbReference type="ARBA" id="ARBA00010980"/>
    </source>
</evidence>
<keyword evidence="3 4" id="KW-0456">Lyase</keyword>
<keyword evidence="4" id="KW-0624">Polysaccharide degradation</keyword>
<comment type="subcellular location">
    <subcellularLocation>
        <location evidence="4">Secreted</location>
    </subcellularLocation>
</comment>
<keyword evidence="4" id="KW-0964">Secreted</keyword>
<sequence>MLMASCLPLALVAFSSLSYALQPYSGPAPDLPDRKPFGFGAAATGGGTPTPNNTYLVDNMPDLRTVLKMETPRTVYVKGEIKGNEINETTTGNCQFYIDSSNNSKFNFTLYIQSYNETYMGQVKAASEAGQLFDGQNATELLNLLGRQNGWRGQVQNVQKSYEAIDVASNLTLIGWDSSAYLNGVNLGFNSRSNIIMRNLRMSSPRDCFPSPETYPGSWNARYDAVSMVSTTTAWLDGNIFEDGPVAVAPDDFAGGWKVDRYDGLFDAEDGSDDITFSHNIVANHHKSLLWGGGNKEADRDIGKMKFTVFGNRFVDSMSRNPLMRFGTFYIVANVFENYAERAPLFEDDSVAASAAASRLVRRADNATTYRPDFQYNMGIYNASTVYVAANAFVQTGTYADDSSRVFSFSDLATPGLPATLCSPADGANGTASASSLPKSVFNGRPIDLAKNAKNTWAYFLESKNEDGEFAEGGFVIGCDGLEEQETPVAFKDGNEVDAYVRKNAGQVGRATP</sequence>
<keyword evidence="2 5" id="KW-0732">Signal</keyword>
<name>A0ABQ8GIS5_9PEZI</name>
<dbReference type="PANTHER" id="PTHR31683:SF18">
    <property type="entry name" value="PECTATE LYASE 21-RELATED"/>
    <property type="match status" value="1"/>
</dbReference>
<dbReference type="InterPro" id="IPR012334">
    <property type="entry name" value="Pectin_lyas_fold"/>
</dbReference>
<protein>
    <submittedName>
        <fullName evidence="7">Pectin lyase fold/virulence factor</fullName>
    </submittedName>
</protein>
<dbReference type="GO" id="GO:0016829">
    <property type="term" value="F:lyase activity"/>
    <property type="evidence" value="ECO:0007669"/>
    <property type="project" value="UniProtKB-KW"/>
</dbReference>
<keyword evidence="8" id="KW-1185">Reference proteome</keyword>
<dbReference type="EMBL" id="JAGTJR010000007">
    <property type="protein sequence ID" value="KAH7057177.1"/>
    <property type="molecule type" value="Genomic_DNA"/>
</dbReference>
<keyword evidence="4" id="KW-0119">Carbohydrate metabolism</keyword>
<feature type="domain" description="Pectate lyase" evidence="6">
    <location>
        <begin position="116"/>
        <end position="352"/>
    </location>
</feature>
<evidence type="ECO:0000256" key="3">
    <source>
        <dbReference type="ARBA" id="ARBA00023239"/>
    </source>
</evidence>
<comment type="similarity">
    <text evidence="1 4">Belongs to the polysaccharide lyase 1 family.</text>
</comment>
<dbReference type="Gene3D" id="2.160.20.10">
    <property type="entry name" value="Single-stranded right-handed beta-helix, Pectin lyase-like"/>
    <property type="match status" value="1"/>
</dbReference>
<gene>
    <name evidence="7" type="ORF">B0J12DRAFT_595570</name>
</gene>
<dbReference type="PANTHER" id="PTHR31683">
    <property type="entry name" value="PECTATE LYASE 18-RELATED"/>
    <property type="match status" value="1"/>
</dbReference>
<accession>A0ABQ8GIS5</accession>
<dbReference type="InterPro" id="IPR002022">
    <property type="entry name" value="Pec_lyase"/>
</dbReference>
<comment type="caution">
    <text evidence="7">The sequence shown here is derived from an EMBL/GenBank/DDBJ whole genome shotgun (WGS) entry which is preliminary data.</text>
</comment>
<dbReference type="Pfam" id="PF00544">
    <property type="entry name" value="Pectate_lyase_4"/>
    <property type="match status" value="1"/>
</dbReference>
<dbReference type="SUPFAM" id="SSF51126">
    <property type="entry name" value="Pectin lyase-like"/>
    <property type="match status" value="1"/>
</dbReference>
<evidence type="ECO:0000313" key="7">
    <source>
        <dbReference type="EMBL" id="KAH7057177.1"/>
    </source>
</evidence>
<dbReference type="SMART" id="SM00656">
    <property type="entry name" value="Amb_all"/>
    <property type="match status" value="1"/>
</dbReference>
<evidence type="ECO:0000256" key="5">
    <source>
        <dbReference type="SAM" id="SignalP"/>
    </source>
</evidence>